<reference evidence="5" key="1">
    <citation type="submission" date="2015-03" db="EMBL/GenBank/DDBJ databases">
        <title>Draft genome sequence of a novel methanotroph (Sn10-6) isolated from flooded ricefield rhizosphere in India.</title>
        <authorList>
            <person name="Pandit P.S."/>
            <person name="Pore S.D."/>
            <person name="Arora P."/>
            <person name="Kapse N.G."/>
            <person name="Dhakephalkar P.K."/>
            <person name="Rahalkar M.C."/>
        </authorList>
    </citation>
    <scope>NUCLEOTIDE SEQUENCE [LARGE SCALE GENOMIC DNA]</scope>
    <source>
        <strain evidence="5">Sn10-6</strain>
    </source>
</reference>
<dbReference type="SMART" id="SM00448">
    <property type="entry name" value="REC"/>
    <property type="match status" value="1"/>
</dbReference>
<feature type="domain" description="Response regulatory" evidence="3">
    <location>
        <begin position="4"/>
        <end position="120"/>
    </location>
</feature>
<dbReference type="RefSeq" id="WP_045779558.1">
    <property type="nucleotide sequence ID" value="NZ_LAJX01000130.1"/>
</dbReference>
<dbReference type="Pfam" id="PF00072">
    <property type="entry name" value="Response_reg"/>
    <property type="match status" value="1"/>
</dbReference>
<proteinExistence type="predicted"/>
<dbReference type="OrthoDB" id="9800897at2"/>
<reference evidence="4 5" key="2">
    <citation type="journal article" date="2016" name="Microb. Ecol.">
        <title>Genome Characteristics of a Novel Type I Methanotroph (Sn10-6) Isolated from a Flooded Indian Rice Field.</title>
        <authorList>
            <person name="Rahalkar M.C."/>
            <person name="Pandit P.S."/>
            <person name="Dhakephalkar P.K."/>
            <person name="Pore S."/>
            <person name="Arora P."/>
            <person name="Kapse N."/>
        </authorList>
    </citation>
    <scope>NUCLEOTIDE SEQUENCE [LARGE SCALE GENOMIC DNA]</scope>
    <source>
        <strain evidence="4 5">Sn10-6</strain>
    </source>
</reference>
<evidence type="ECO:0000259" key="3">
    <source>
        <dbReference type="PROSITE" id="PS50110"/>
    </source>
</evidence>
<keyword evidence="1" id="KW-0597">Phosphoprotein</keyword>
<dbReference type="SUPFAM" id="SSF52172">
    <property type="entry name" value="CheY-like"/>
    <property type="match status" value="1"/>
</dbReference>
<keyword evidence="5" id="KW-1185">Reference proteome</keyword>
<dbReference type="AlphaFoldDB" id="A0A0F3IHZ6"/>
<comment type="caution">
    <text evidence="4">The sequence shown here is derived from an EMBL/GenBank/DDBJ whole genome shotgun (WGS) entry which is preliminary data.</text>
</comment>
<dbReference type="Proteomes" id="UP000033684">
    <property type="component" value="Unassembled WGS sequence"/>
</dbReference>
<comment type="caution">
    <text evidence="2">Lacks conserved residue(s) required for the propagation of feature annotation.</text>
</comment>
<dbReference type="InterPro" id="IPR011006">
    <property type="entry name" value="CheY-like_superfamily"/>
</dbReference>
<evidence type="ECO:0000313" key="5">
    <source>
        <dbReference type="Proteomes" id="UP000033684"/>
    </source>
</evidence>
<dbReference type="Gene3D" id="3.40.50.2300">
    <property type="match status" value="1"/>
</dbReference>
<dbReference type="InterPro" id="IPR001789">
    <property type="entry name" value="Sig_transdc_resp-reg_receiver"/>
</dbReference>
<gene>
    <name evidence="4" type="ORF">VZ94_13025</name>
</gene>
<accession>A0A0F3IHZ6</accession>
<name>A0A0F3IHZ6_9GAMM</name>
<dbReference type="PANTHER" id="PTHR44591:SF25">
    <property type="entry name" value="CHEMOTAXIS TWO-COMPONENT RESPONSE REGULATOR"/>
    <property type="match status" value="1"/>
</dbReference>
<evidence type="ECO:0000256" key="2">
    <source>
        <dbReference type="PROSITE-ProRule" id="PRU00169"/>
    </source>
</evidence>
<evidence type="ECO:0000256" key="1">
    <source>
        <dbReference type="ARBA" id="ARBA00022553"/>
    </source>
</evidence>
<dbReference type="PROSITE" id="PS50110">
    <property type="entry name" value="RESPONSE_REGULATORY"/>
    <property type="match status" value="1"/>
</dbReference>
<dbReference type="PANTHER" id="PTHR44591">
    <property type="entry name" value="STRESS RESPONSE REGULATOR PROTEIN 1"/>
    <property type="match status" value="1"/>
</dbReference>
<dbReference type="EMBL" id="LAJX01000130">
    <property type="protein sequence ID" value="KJV06163.1"/>
    <property type="molecule type" value="Genomic_DNA"/>
</dbReference>
<dbReference type="PATRIC" id="fig|1632867.3.peg.901"/>
<protein>
    <submittedName>
        <fullName evidence="4">Chemotaxis protein CheY</fullName>
    </submittedName>
</protein>
<organism evidence="4 5">
    <name type="scientific">Methylocucumis oryzae</name>
    <dbReference type="NCBI Taxonomy" id="1632867"/>
    <lineage>
        <taxon>Bacteria</taxon>
        <taxon>Pseudomonadati</taxon>
        <taxon>Pseudomonadota</taxon>
        <taxon>Gammaproteobacteria</taxon>
        <taxon>Methylococcales</taxon>
        <taxon>Methylococcaceae</taxon>
        <taxon>Methylocucumis</taxon>
    </lineage>
</organism>
<dbReference type="InterPro" id="IPR050595">
    <property type="entry name" value="Bact_response_regulator"/>
</dbReference>
<dbReference type="GO" id="GO:0000160">
    <property type="term" value="P:phosphorelay signal transduction system"/>
    <property type="evidence" value="ECO:0007669"/>
    <property type="project" value="InterPro"/>
</dbReference>
<evidence type="ECO:0000313" key="4">
    <source>
        <dbReference type="EMBL" id="KJV06163.1"/>
    </source>
</evidence>
<sequence length="122" mass="13540">MSKTILIIDDSASIRQSTQSALQDAGYHVIEAIDGQDGLKQLNGQKIHLIISAVNMPQMDGITFMQEAKKRPLYQFTPVIMLTTESNQNLPPHYSSTNAKAWLTKPFRPAQMVAAVTKLIMP</sequence>